<dbReference type="InterPro" id="IPR051119">
    <property type="entry name" value="Nematode_SR-like"/>
</dbReference>
<evidence type="ECO:0000256" key="2">
    <source>
        <dbReference type="ARBA" id="ARBA00005692"/>
    </source>
</evidence>
<evidence type="ECO:0000313" key="7">
    <source>
        <dbReference type="Proteomes" id="UP000492821"/>
    </source>
</evidence>
<dbReference type="AlphaFoldDB" id="A0A7E4UTX2"/>
<dbReference type="InterPro" id="IPR000609">
    <property type="entry name" value="7TM_GPCR_serpentine_rcpt_Srg"/>
</dbReference>
<evidence type="ECO:0000256" key="1">
    <source>
        <dbReference type="ARBA" id="ARBA00004141"/>
    </source>
</evidence>
<organism evidence="7 8">
    <name type="scientific">Panagrellus redivivus</name>
    <name type="common">Microworm</name>
    <dbReference type="NCBI Taxonomy" id="6233"/>
    <lineage>
        <taxon>Eukaryota</taxon>
        <taxon>Metazoa</taxon>
        <taxon>Ecdysozoa</taxon>
        <taxon>Nematoda</taxon>
        <taxon>Chromadorea</taxon>
        <taxon>Rhabditida</taxon>
        <taxon>Tylenchina</taxon>
        <taxon>Panagrolaimomorpha</taxon>
        <taxon>Panagrolaimoidea</taxon>
        <taxon>Panagrolaimidae</taxon>
        <taxon>Panagrellus</taxon>
    </lineage>
</organism>
<dbReference type="GO" id="GO:0016020">
    <property type="term" value="C:membrane"/>
    <property type="evidence" value="ECO:0007669"/>
    <property type="project" value="UniProtKB-SubCell"/>
</dbReference>
<evidence type="ECO:0000313" key="8">
    <source>
        <dbReference type="WBParaSite" id="Pan_g12819.t1"/>
    </source>
</evidence>
<dbReference type="Proteomes" id="UP000492821">
    <property type="component" value="Unassembled WGS sequence"/>
</dbReference>
<feature type="transmembrane region" description="Helical" evidence="6">
    <location>
        <begin position="93"/>
        <end position="116"/>
    </location>
</feature>
<sequence length="320" mass="37433">MDTFKDYYFVIIPALYTMFSLMLSIYEIGIIIKARIFPKNTYETVFASAFYQMYAIEAVFRGFLAIGYFITCRLVLAPMFFETFNAMGEVYNFWTQFLPISMYYCGYVCQCINLAMTLNRFSAFWIVSYTTFWKRHLWWIMSVAIAVPMVPTAFQWQYHYSIFKYRDESIAWDHRINPTWGVNYSDSAMFLLTSVPTLILNVVIIKKIMVNRLLRSITPAVEIRLWILTAITFGLMSMGTVSKLIFIVPEFDLHYVYIMYAQNVIFDVTVLGPSWFLLWTSKTFRSEVMGPVTFARAATNKVYPDRRLFNGQLSIVNVGP</sequence>
<evidence type="ECO:0000256" key="4">
    <source>
        <dbReference type="ARBA" id="ARBA00022989"/>
    </source>
</evidence>
<dbReference type="Pfam" id="PF02118">
    <property type="entry name" value="Srg"/>
    <property type="match status" value="1"/>
</dbReference>
<dbReference type="PANTHER" id="PTHR31627:SF42">
    <property type="entry name" value="G_PROTEIN_RECEP_F1_2 DOMAIN-CONTAINING PROTEIN-RELATED"/>
    <property type="match status" value="1"/>
</dbReference>
<feature type="transmembrane region" description="Helical" evidence="6">
    <location>
        <begin position="254"/>
        <end position="279"/>
    </location>
</feature>
<dbReference type="PANTHER" id="PTHR31627">
    <property type="entry name" value="SERPENTINE RECEPTOR CLASS GAMMA-RELATED"/>
    <property type="match status" value="1"/>
</dbReference>
<dbReference type="GO" id="GO:0007606">
    <property type="term" value="P:sensory perception of chemical stimulus"/>
    <property type="evidence" value="ECO:0007669"/>
    <property type="project" value="UniProtKB-UniRule"/>
</dbReference>
<accession>A0A7E4UTX2</accession>
<dbReference type="GO" id="GO:0004888">
    <property type="term" value="F:transmembrane signaling receptor activity"/>
    <property type="evidence" value="ECO:0007669"/>
    <property type="project" value="InterPro"/>
</dbReference>
<evidence type="ECO:0000256" key="5">
    <source>
        <dbReference type="ARBA" id="ARBA00023136"/>
    </source>
</evidence>
<keyword evidence="7" id="KW-1185">Reference proteome</keyword>
<proteinExistence type="inferred from homology"/>
<feature type="transmembrane region" description="Helical" evidence="6">
    <location>
        <begin position="187"/>
        <end position="205"/>
    </location>
</feature>
<feature type="transmembrane region" description="Helical" evidence="6">
    <location>
        <begin position="6"/>
        <end position="26"/>
    </location>
</feature>
<feature type="transmembrane region" description="Helical" evidence="6">
    <location>
        <begin position="58"/>
        <end position="81"/>
    </location>
</feature>
<keyword evidence="4 6" id="KW-1133">Transmembrane helix</keyword>
<feature type="transmembrane region" description="Helical" evidence="6">
    <location>
        <begin position="137"/>
        <end position="158"/>
    </location>
</feature>
<reference evidence="7" key="1">
    <citation type="journal article" date="2013" name="Genetics">
        <title>The draft genome and transcriptome of Panagrellus redivivus are shaped by the harsh demands of a free-living lifestyle.</title>
        <authorList>
            <person name="Srinivasan J."/>
            <person name="Dillman A.R."/>
            <person name="Macchietto M.G."/>
            <person name="Heikkinen L."/>
            <person name="Lakso M."/>
            <person name="Fracchia K.M."/>
            <person name="Antoshechkin I."/>
            <person name="Mortazavi A."/>
            <person name="Wong G."/>
            <person name="Sternberg P.W."/>
        </authorList>
    </citation>
    <scope>NUCLEOTIDE SEQUENCE [LARGE SCALE GENOMIC DNA]</scope>
    <source>
        <strain evidence="7">MT8872</strain>
    </source>
</reference>
<protein>
    <recommendedName>
        <fullName evidence="6">Serpentine receptor class gamma</fullName>
    </recommendedName>
</protein>
<evidence type="ECO:0000256" key="6">
    <source>
        <dbReference type="RuleBase" id="RU280813"/>
    </source>
</evidence>
<comment type="subcellular location">
    <subcellularLocation>
        <location evidence="1">Membrane</location>
        <topology evidence="1">Multi-pass membrane protein</topology>
    </subcellularLocation>
</comment>
<reference evidence="8" key="2">
    <citation type="submission" date="2020-10" db="UniProtKB">
        <authorList>
            <consortium name="WormBaseParasite"/>
        </authorList>
    </citation>
    <scope>IDENTIFICATION</scope>
</reference>
<name>A0A7E4UTX2_PANRE</name>
<keyword evidence="3 6" id="KW-0812">Transmembrane</keyword>
<feature type="transmembrane region" description="Helical" evidence="6">
    <location>
        <begin position="225"/>
        <end position="248"/>
    </location>
</feature>
<comment type="similarity">
    <text evidence="2 6">Belongs to the nematode receptor-like protein srg family.</text>
</comment>
<keyword evidence="5 6" id="KW-0472">Membrane</keyword>
<dbReference type="WBParaSite" id="Pan_g12819.t1">
    <property type="protein sequence ID" value="Pan_g12819.t1"/>
    <property type="gene ID" value="Pan_g12819"/>
</dbReference>
<evidence type="ECO:0000256" key="3">
    <source>
        <dbReference type="ARBA" id="ARBA00022692"/>
    </source>
</evidence>